<name>A0A1H0CZR2_9BACI</name>
<dbReference type="EMBL" id="FNIL01000002">
    <property type="protein sequence ID" value="SDN63276.1"/>
    <property type="molecule type" value="Genomic_DNA"/>
</dbReference>
<dbReference type="AlphaFoldDB" id="A0A1H0CZR2"/>
<dbReference type="STRING" id="745820.SAMN04488053_102287"/>
<organism evidence="2 3">
    <name type="scientific">Alkalicoccus daliensis</name>
    <dbReference type="NCBI Taxonomy" id="745820"/>
    <lineage>
        <taxon>Bacteria</taxon>
        <taxon>Bacillati</taxon>
        <taxon>Bacillota</taxon>
        <taxon>Bacilli</taxon>
        <taxon>Bacillales</taxon>
        <taxon>Bacillaceae</taxon>
        <taxon>Alkalicoccus</taxon>
    </lineage>
</organism>
<evidence type="ECO:0000313" key="3">
    <source>
        <dbReference type="Proteomes" id="UP000198778"/>
    </source>
</evidence>
<dbReference type="OrthoDB" id="9958789at2"/>
<dbReference type="RefSeq" id="WP_090841610.1">
    <property type="nucleotide sequence ID" value="NZ_FNIL01000002.1"/>
</dbReference>
<evidence type="ECO:0000256" key="1">
    <source>
        <dbReference type="SAM" id="Phobius"/>
    </source>
</evidence>
<keyword evidence="1" id="KW-1133">Transmembrane helix</keyword>
<proteinExistence type="predicted"/>
<keyword evidence="1" id="KW-0812">Transmembrane</keyword>
<feature type="transmembrane region" description="Helical" evidence="1">
    <location>
        <begin position="70"/>
        <end position="87"/>
    </location>
</feature>
<sequence length="94" mass="10916">MKSLLELFGTNYFTHIIGILSLGTFPFLVGYFILYKKFNLSEEWSTLIPGSVCGLLLFWMTVTYLDDPPYVLFGFFALLMVFILFKLRRKKAAQ</sequence>
<gene>
    <name evidence="2" type="ORF">SAMN04488053_102287</name>
</gene>
<dbReference type="Proteomes" id="UP000198778">
    <property type="component" value="Unassembled WGS sequence"/>
</dbReference>
<reference evidence="3" key="1">
    <citation type="submission" date="2016-10" db="EMBL/GenBank/DDBJ databases">
        <authorList>
            <person name="Varghese N."/>
            <person name="Submissions S."/>
        </authorList>
    </citation>
    <scope>NUCLEOTIDE SEQUENCE [LARGE SCALE GENOMIC DNA]</scope>
    <source>
        <strain evidence="3">CGMCC 1.10369</strain>
    </source>
</reference>
<keyword evidence="1" id="KW-0472">Membrane</keyword>
<feature type="transmembrane region" description="Helical" evidence="1">
    <location>
        <begin position="46"/>
        <end position="64"/>
    </location>
</feature>
<feature type="transmembrane region" description="Helical" evidence="1">
    <location>
        <begin position="12"/>
        <end position="34"/>
    </location>
</feature>
<keyword evidence="3" id="KW-1185">Reference proteome</keyword>
<evidence type="ECO:0000313" key="2">
    <source>
        <dbReference type="EMBL" id="SDN63276.1"/>
    </source>
</evidence>
<accession>A0A1H0CZR2</accession>
<protein>
    <submittedName>
        <fullName evidence="2">Uncharacterized protein</fullName>
    </submittedName>
</protein>